<name>A0A8K0E1M1_9ROSA</name>
<sequence>MLSKLPATHVKASPAAPDFGFSSRGEFCRFGYCARSSADHHKSRFKFVRQSLGIDGSSMTSILSSIFLDRWIARKIEYMATEDPKFLNEVASPLVGAGQSRNPAPRNAFKAPQMDSIFMTEQTIDSRTPKGTLCLAAIVSIEQFSRMNGLTGQKMQKIFKALVPESVYNDSRNLVEYCCFRFLSRDSSDVHPSLKEPAFQRLIFITMLAWENPYEELANDTEEAFFQRKLVREEAFVRIAPAISGVADHSTAHNLFKALSGDEKGISLSLWLTYVEELNKVHEGRKLYQIRECPHLSEERILCIGSSRKRPVLKWENNVAWPGKLTLTDKAIYFEAVGLSQQKDSARLELTKHGLQVEKAKVGPLGSSLFDSAVSISSGPGSKAWVLEFVDLGGEMRRDVWHAFISEIIALHKFIREYGPKDGEGSIFHVYGAHKGKDRATISAINGIARLQALQFMRKLLDDPTKLVQFSYLQFAPYGDVVQQTLAVNYLGGPLITKFMGTGSQPAPEARPSSEMVESSNHVFDIDGSVYLQQWMRSQSWASSVSVTFWKNSSLRQGIVLSKNLVVADATLVERATETCRQKSKAVEKTQATIDAAMLKGIPSNIDLLKELMLPLTITALNFEKLRRWEEPHLTVSFLAFAYTIIFRNLLSYVFPTFLIILASSMLTLKGLKEQGRLGRSFGKVTIRDQPPSNTIQKIIAVKDAMRDVENYLQNLNVTLLKLRTITLSGQPQITTEVALALLSSATILLLVPFKYVLAFFIFDLFTRELGFRKEMVKKFISFLKERWDMLPAAPVVVLPYESNESRSDLDRMETKDQEKLERNQSSSNAV</sequence>
<evidence type="ECO:0000313" key="4">
    <source>
        <dbReference type="Proteomes" id="UP000796880"/>
    </source>
</evidence>
<dbReference type="PANTHER" id="PTHR31860">
    <property type="entry name" value="HEAT-INDUCIBLE TRANSCRIPTION REPRESSOR (DUF639)-RELATED"/>
    <property type="match status" value="1"/>
</dbReference>
<evidence type="ECO:0000256" key="2">
    <source>
        <dbReference type="SAM" id="Phobius"/>
    </source>
</evidence>
<dbReference type="Proteomes" id="UP000796880">
    <property type="component" value="Unassembled WGS sequence"/>
</dbReference>
<feature type="region of interest" description="Disordered" evidence="1">
    <location>
        <begin position="806"/>
        <end position="831"/>
    </location>
</feature>
<accession>A0A8K0E1M1</accession>
<evidence type="ECO:0000313" key="3">
    <source>
        <dbReference type="EMBL" id="KAF3435157.1"/>
    </source>
</evidence>
<keyword evidence="4" id="KW-1185">Reference proteome</keyword>
<feature type="transmembrane region" description="Helical" evidence="2">
    <location>
        <begin position="650"/>
        <end position="669"/>
    </location>
</feature>
<keyword evidence="2" id="KW-0472">Membrane</keyword>
<proteinExistence type="predicted"/>
<gene>
    <name evidence="3" type="ORF">FNV43_RR22244</name>
</gene>
<comment type="caution">
    <text evidence="3">The sequence shown here is derived from an EMBL/GenBank/DDBJ whole genome shotgun (WGS) entry which is preliminary data.</text>
</comment>
<keyword evidence="2" id="KW-1133">Transmembrane helix</keyword>
<dbReference type="Pfam" id="PF04842">
    <property type="entry name" value="DUF639"/>
    <property type="match status" value="1"/>
</dbReference>
<evidence type="ECO:0000256" key="1">
    <source>
        <dbReference type="SAM" id="MobiDB-lite"/>
    </source>
</evidence>
<dbReference type="EMBL" id="VOIH02000010">
    <property type="protein sequence ID" value="KAF3435157.1"/>
    <property type="molecule type" value="Genomic_DNA"/>
</dbReference>
<feature type="transmembrane region" description="Helical" evidence="2">
    <location>
        <begin position="738"/>
        <end position="763"/>
    </location>
</feature>
<reference evidence="3" key="1">
    <citation type="submission" date="2020-03" db="EMBL/GenBank/DDBJ databases">
        <title>A high-quality chromosome-level genome assembly of a woody plant with both climbing and erect habits, Rhamnella rubrinervis.</title>
        <authorList>
            <person name="Lu Z."/>
            <person name="Yang Y."/>
            <person name="Zhu X."/>
            <person name="Sun Y."/>
        </authorList>
    </citation>
    <scope>NUCLEOTIDE SEQUENCE</scope>
    <source>
        <strain evidence="3">BYM</strain>
        <tissue evidence="3">Leaf</tissue>
    </source>
</reference>
<dbReference type="PANTHER" id="PTHR31860:SF3">
    <property type="entry name" value="PROTEIN, PUTATIVE (DUF639)-RELATED"/>
    <property type="match status" value="1"/>
</dbReference>
<dbReference type="AlphaFoldDB" id="A0A8K0E1M1"/>
<dbReference type="InterPro" id="IPR006927">
    <property type="entry name" value="DUF639"/>
</dbReference>
<protein>
    <submittedName>
        <fullName evidence="3">Uncharacterized protein</fullName>
    </submittedName>
</protein>
<keyword evidence="2" id="KW-0812">Transmembrane</keyword>
<dbReference type="OrthoDB" id="634852at2759"/>
<organism evidence="3 4">
    <name type="scientific">Rhamnella rubrinervis</name>
    <dbReference type="NCBI Taxonomy" id="2594499"/>
    <lineage>
        <taxon>Eukaryota</taxon>
        <taxon>Viridiplantae</taxon>
        <taxon>Streptophyta</taxon>
        <taxon>Embryophyta</taxon>
        <taxon>Tracheophyta</taxon>
        <taxon>Spermatophyta</taxon>
        <taxon>Magnoliopsida</taxon>
        <taxon>eudicotyledons</taxon>
        <taxon>Gunneridae</taxon>
        <taxon>Pentapetalae</taxon>
        <taxon>rosids</taxon>
        <taxon>fabids</taxon>
        <taxon>Rosales</taxon>
        <taxon>Rhamnaceae</taxon>
        <taxon>rhamnoid group</taxon>
        <taxon>Rhamneae</taxon>
        <taxon>Rhamnella</taxon>
    </lineage>
</organism>
<feature type="compositionally biased region" description="Basic and acidic residues" evidence="1">
    <location>
        <begin position="806"/>
        <end position="823"/>
    </location>
</feature>